<accession>A0A1J8PIZ8</accession>
<reference evidence="1 2" key="1">
    <citation type="submission" date="2016-03" db="EMBL/GenBank/DDBJ databases">
        <title>Comparative genomics of the ectomycorrhizal sister species Rhizopogon vinicolor and Rhizopogon vesiculosus (Basidiomycota: Boletales) reveals a divergence of the mating type B locus.</title>
        <authorList>
            <person name="Mujic A.B."/>
            <person name="Kuo A."/>
            <person name="Tritt A."/>
            <person name="Lipzen A."/>
            <person name="Chen C."/>
            <person name="Johnson J."/>
            <person name="Sharma A."/>
            <person name="Barry K."/>
            <person name="Grigoriev I.V."/>
            <person name="Spatafora J.W."/>
        </authorList>
    </citation>
    <scope>NUCLEOTIDE SEQUENCE [LARGE SCALE GENOMIC DNA]</scope>
    <source>
        <strain evidence="1 2">AM-OR11-056</strain>
    </source>
</reference>
<protein>
    <submittedName>
        <fullName evidence="1">Uncharacterized protein</fullName>
    </submittedName>
</protein>
<organism evidence="1 2">
    <name type="scientific">Rhizopogon vesiculosus</name>
    <dbReference type="NCBI Taxonomy" id="180088"/>
    <lineage>
        <taxon>Eukaryota</taxon>
        <taxon>Fungi</taxon>
        <taxon>Dikarya</taxon>
        <taxon>Basidiomycota</taxon>
        <taxon>Agaricomycotina</taxon>
        <taxon>Agaricomycetes</taxon>
        <taxon>Agaricomycetidae</taxon>
        <taxon>Boletales</taxon>
        <taxon>Suillineae</taxon>
        <taxon>Rhizopogonaceae</taxon>
        <taxon>Rhizopogon</taxon>
    </lineage>
</organism>
<name>A0A1J8PIZ8_9AGAM</name>
<dbReference type="OrthoDB" id="10498041at2759"/>
<keyword evidence="2" id="KW-1185">Reference proteome</keyword>
<evidence type="ECO:0000313" key="1">
    <source>
        <dbReference type="EMBL" id="OJA09214.1"/>
    </source>
</evidence>
<dbReference type="Proteomes" id="UP000183567">
    <property type="component" value="Unassembled WGS sequence"/>
</dbReference>
<dbReference type="EMBL" id="LVVM01006000">
    <property type="protein sequence ID" value="OJA09214.1"/>
    <property type="molecule type" value="Genomic_DNA"/>
</dbReference>
<gene>
    <name evidence="1" type="ORF">AZE42_00661</name>
</gene>
<dbReference type="AlphaFoldDB" id="A0A1J8PIZ8"/>
<sequence length="63" mass="6908">MNVHSKDSIAITSGGLGFVNQQVVVIAVDNKKNRRLELIFSAYDNKMSATDDAEEINGLIKDL</sequence>
<evidence type="ECO:0000313" key="2">
    <source>
        <dbReference type="Proteomes" id="UP000183567"/>
    </source>
</evidence>
<comment type="caution">
    <text evidence="1">The sequence shown here is derived from an EMBL/GenBank/DDBJ whole genome shotgun (WGS) entry which is preliminary data.</text>
</comment>
<proteinExistence type="predicted"/>
<feature type="non-terminal residue" evidence="1">
    <location>
        <position position="63"/>
    </location>
</feature>